<dbReference type="GO" id="GO:0006015">
    <property type="term" value="P:5-phosphoribose 1-diphosphate biosynthetic process"/>
    <property type="evidence" value="ECO:0007669"/>
    <property type="project" value="TreeGrafter"/>
</dbReference>
<dbReference type="KEGG" id="mnt:21406085"/>
<dbReference type="InterPro" id="IPR005946">
    <property type="entry name" value="Rib-P_diPkinase"/>
</dbReference>
<dbReference type="CDD" id="cd06223">
    <property type="entry name" value="PRTases_typeI"/>
    <property type="match status" value="1"/>
</dbReference>
<evidence type="ECO:0000313" key="13">
    <source>
        <dbReference type="Proteomes" id="UP000030645"/>
    </source>
</evidence>
<dbReference type="eggNOG" id="KOG1448">
    <property type="taxonomic scope" value="Eukaryota"/>
</dbReference>
<dbReference type="InterPro" id="IPR000836">
    <property type="entry name" value="PRTase_dom"/>
</dbReference>
<dbReference type="GO" id="GO:0000287">
    <property type="term" value="F:magnesium ion binding"/>
    <property type="evidence" value="ECO:0007669"/>
    <property type="project" value="InterPro"/>
</dbReference>
<dbReference type="GO" id="GO:0006164">
    <property type="term" value="P:purine nucleotide biosynthetic process"/>
    <property type="evidence" value="ECO:0007669"/>
    <property type="project" value="TreeGrafter"/>
</dbReference>
<dbReference type="FunFam" id="3.40.50.2020:FF:000002">
    <property type="entry name" value="Ribose-phosphate pyrophosphokinase"/>
    <property type="match status" value="1"/>
</dbReference>
<keyword evidence="3" id="KW-0808">Transferase</keyword>
<organism evidence="12 13">
    <name type="scientific">Morus notabilis</name>
    <dbReference type="NCBI Taxonomy" id="981085"/>
    <lineage>
        <taxon>Eukaryota</taxon>
        <taxon>Viridiplantae</taxon>
        <taxon>Streptophyta</taxon>
        <taxon>Embryophyta</taxon>
        <taxon>Tracheophyta</taxon>
        <taxon>Spermatophyta</taxon>
        <taxon>Magnoliopsida</taxon>
        <taxon>eudicotyledons</taxon>
        <taxon>Gunneridae</taxon>
        <taxon>Pentapetalae</taxon>
        <taxon>rosids</taxon>
        <taxon>fabids</taxon>
        <taxon>Rosales</taxon>
        <taxon>Moraceae</taxon>
        <taxon>Moreae</taxon>
        <taxon>Morus</taxon>
    </lineage>
</organism>
<dbReference type="GO" id="GO:0016301">
    <property type="term" value="F:kinase activity"/>
    <property type="evidence" value="ECO:0007669"/>
    <property type="project" value="UniProtKB-KW"/>
</dbReference>
<dbReference type="PANTHER" id="PTHR10210:SF41">
    <property type="entry name" value="RIBOSE-PHOSPHATE PYROPHOSPHOKINASE 1, CHLOROPLASTIC"/>
    <property type="match status" value="1"/>
</dbReference>
<dbReference type="GO" id="GO:0005524">
    <property type="term" value="F:ATP binding"/>
    <property type="evidence" value="ECO:0007669"/>
    <property type="project" value="UniProtKB-KW"/>
</dbReference>
<dbReference type="InterPro" id="IPR037515">
    <property type="entry name" value="Rib-P_diPkinase_bac"/>
</dbReference>
<dbReference type="SMART" id="SM01400">
    <property type="entry name" value="Pribosyltran_N"/>
    <property type="match status" value="1"/>
</dbReference>
<dbReference type="GO" id="GO:0005737">
    <property type="term" value="C:cytoplasm"/>
    <property type="evidence" value="ECO:0007669"/>
    <property type="project" value="TreeGrafter"/>
</dbReference>
<evidence type="ECO:0000256" key="5">
    <source>
        <dbReference type="ARBA" id="ARBA00022727"/>
    </source>
</evidence>
<evidence type="ECO:0000256" key="2">
    <source>
        <dbReference type="ARBA" id="ARBA00013247"/>
    </source>
</evidence>
<dbReference type="GO" id="GO:0004749">
    <property type="term" value="F:ribose phosphate diphosphokinase activity"/>
    <property type="evidence" value="ECO:0007669"/>
    <property type="project" value="UniProtKB-EC"/>
</dbReference>
<dbReference type="NCBIfam" id="TIGR01251">
    <property type="entry name" value="ribP_PPkin"/>
    <property type="match status" value="1"/>
</dbReference>
<evidence type="ECO:0000259" key="11">
    <source>
        <dbReference type="Pfam" id="PF13793"/>
    </source>
</evidence>
<evidence type="ECO:0000256" key="6">
    <source>
        <dbReference type="ARBA" id="ARBA00022741"/>
    </source>
</evidence>
<dbReference type="Proteomes" id="UP000030645">
    <property type="component" value="Unassembled WGS sequence"/>
</dbReference>
<evidence type="ECO:0000313" key="12">
    <source>
        <dbReference type="EMBL" id="EXB99785.1"/>
    </source>
</evidence>
<evidence type="ECO:0000256" key="8">
    <source>
        <dbReference type="ARBA" id="ARBA00022840"/>
    </source>
</evidence>
<dbReference type="InterPro" id="IPR029057">
    <property type="entry name" value="PRTase-like"/>
</dbReference>
<dbReference type="OrthoDB" id="413572at2759"/>
<keyword evidence="9" id="KW-0460">Magnesium</keyword>
<evidence type="ECO:0000256" key="7">
    <source>
        <dbReference type="ARBA" id="ARBA00022777"/>
    </source>
</evidence>
<dbReference type="AlphaFoldDB" id="W9RNM4"/>
<dbReference type="HAMAP" id="MF_00583_B">
    <property type="entry name" value="RibP_PPkinase_B"/>
    <property type="match status" value="1"/>
</dbReference>
<dbReference type="PROSITE" id="PS00114">
    <property type="entry name" value="PRPP_SYNTHASE"/>
    <property type="match status" value="1"/>
</dbReference>
<evidence type="ECO:0000256" key="10">
    <source>
        <dbReference type="ARBA" id="ARBA00049535"/>
    </source>
</evidence>
<evidence type="ECO:0000256" key="4">
    <source>
        <dbReference type="ARBA" id="ARBA00022723"/>
    </source>
</evidence>
<comment type="similarity">
    <text evidence="1">Belongs to the ribose-phosphate pyrophosphokinase family.</text>
</comment>
<accession>W9RNM4</accession>
<dbReference type="GO" id="GO:0002189">
    <property type="term" value="C:ribose phosphate diphosphokinase complex"/>
    <property type="evidence" value="ECO:0007669"/>
    <property type="project" value="TreeGrafter"/>
</dbReference>
<dbReference type="Pfam" id="PF13793">
    <property type="entry name" value="Pribosyltran_N"/>
    <property type="match status" value="1"/>
</dbReference>
<reference evidence="13" key="1">
    <citation type="submission" date="2013-01" db="EMBL/GenBank/DDBJ databases">
        <title>Draft Genome Sequence of a Mulberry Tree, Morus notabilis C.K. Schneid.</title>
        <authorList>
            <person name="He N."/>
            <person name="Zhao S."/>
        </authorList>
    </citation>
    <scope>NUCLEOTIDE SEQUENCE</scope>
</reference>
<dbReference type="NCBIfam" id="NF002320">
    <property type="entry name" value="PRK01259.1"/>
    <property type="match status" value="1"/>
</dbReference>
<keyword evidence="6" id="KW-0547">Nucleotide-binding</keyword>
<dbReference type="FunFam" id="3.40.50.2020:FF:000014">
    <property type="entry name" value="Ribose-phosphate pyrophosphokinase 1"/>
    <property type="match status" value="1"/>
</dbReference>
<dbReference type="GO" id="GO:0009156">
    <property type="term" value="P:ribonucleoside monophosphate biosynthetic process"/>
    <property type="evidence" value="ECO:0007669"/>
    <property type="project" value="InterPro"/>
</dbReference>
<dbReference type="EMBL" id="KE345304">
    <property type="protein sequence ID" value="EXB99785.1"/>
    <property type="molecule type" value="Genomic_DNA"/>
</dbReference>
<keyword evidence="5" id="KW-0545">Nucleotide biosynthesis</keyword>
<evidence type="ECO:0000256" key="3">
    <source>
        <dbReference type="ARBA" id="ARBA00022679"/>
    </source>
</evidence>
<keyword evidence="8" id="KW-0067">ATP-binding</keyword>
<feature type="domain" description="Ribose-phosphate pyrophosphokinase N-terminal" evidence="11">
    <location>
        <begin position="106"/>
        <end position="222"/>
    </location>
</feature>
<dbReference type="STRING" id="981085.W9RNM4"/>
<proteinExistence type="inferred from homology"/>
<dbReference type="Gene3D" id="3.40.50.2020">
    <property type="match status" value="2"/>
</dbReference>
<dbReference type="PANTHER" id="PTHR10210">
    <property type="entry name" value="RIBOSE-PHOSPHATE DIPHOSPHOKINASE FAMILY MEMBER"/>
    <property type="match status" value="1"/>
</dbReference>
<dbReference type="EC" id="2.7.6.1" evidence="2"/>
<evidence type="ECO:0000256" key="1">
    <source>
        <dbReference type="ARBA" id="ARBA00006478"/>
    </source>
</evidence>
<keyword evidence="4" id="KW-0479">Metal-binding</keyword>
<comment type="catalytic activity">
    <reaction evidence="10">
        <text>D-ribose 5-phosphate + ATP = 5-phospho-alpha-D-ribose 1-diphosphate + AMP + H(+)</text>
        <dbReference type="Rhea" id="RHEA:15609"/>
        <dbReference type="ChEBI" id="CHEBI:15378"/>
        <dbReference type="ChEBI" id="CHEBI:30616"/>
        <dbReference type="ChEBI" id="CHEBI:58017"/>
        <dbReference type="ChEBI" id="CHEBI:78346"/>
        <dbReference type="ChEBI" id="CHEBI:456215"/>
        <dbReference type="EC" id="2.7.6.1"/>
    </reaction>
</comment>
<dbReference type="InterPro" id="IPR029099">
    <property type="entry name" value="Pribosyltran_N"/>
</dbReference>
<sequence length="416" mass="45243">MAASLVMPSPPASSSAAAVAAASSPSSSLSLPSPSRFSLCRRTLFHTTDSRPRTYAKNGVRCDISESTKYGNGKPTIPILNERTLPKFLESARVEKATNRNNNAKIKLFSGTANPALTQEIAWYMGLELGKINIKRFADGEIYVQLQESVRGCDVFLVQPTSPPVNENLMELEIMIDACRRASAKNITAVIPYFGYARADRKTQGRESIAAKLVSNLITEAGANRVLACDIHSGQSLGYFDIPVDHVYCEQVILDYLASKKLCYEDLVVVSPDVGGVARARAFAKKLSDAPLAIVDKRRHGHNVAEVMNLIGDVKGKVAVMVDDMIDTAGTIAKGAELLHQEGAREVYACCTHPVLSPPAIERLSSGLFQEVIVTNTIPVMEKNYFPQLTVLTVANLLGETIWRVHDDCSVSSIFQ</sequence>
<gene>
    <name evidence="12" type="ORF">L484_023318</name>
</gene>
<dbReference type="SUPFAM" id="SSF53271">
    <property type="entry name" value="PRTase-like"/>
    <property type="match status" value="1"/>
</dbReference>
<keyword evidence="13" id="KW-1185">Reference proteome</keyword>
<protein>
    <recommendedName>
        <fullName evidence="2">ribose-phosphate diphosphokinase</fullName>
        <ecNumber evidence="2">2.7.6.1</ecNumber>
    </recommendedName>
</protein>
<dbReference type="InterPro" id="IPR000842">
    <property type="entry name" value="PRib_PP_synth_CS"/>
</dbReference>
<evidence type="ECO:0000256" key="9">
    <source>
        <dbReference type="ARBA" id="ARBA00022842"/>
    </source>
</evidence>
<keyword evidence="7 12" id="KW-0418">Kinase</keyword>
<dbReference type="Pfam" id="PF14572">
    <property type="entry name" value="Pribosyl_synth"/>
    <property type="match status" value="1"/>
</dbReference>
<name>W9RNM4_9ROSA</name>
<dbReference type="NCBIfam" id="NF002758">
    <property type="entry name" value="PRK02812.1"/>
    <property type="match status" value="1"/>
</dbReference>